<evidence type="ECO:0008006" key="5">
    <source>
        <dbReference type="Google" id="ProtNLM"/>
    </source>
</evidence>
<evidence type="ECO:0000256" key="1">
    <source>
        <dbReference type="SAM" id="Phobius"/>
    </source>
</evidence>
<keyword evidence="2" id="KW-0732">Signal</keyword>
<name>A0A024S5W8_HYPJR</name>
<dbReference type="KEGG" id="trr:M419DRAFT_85933"/>
<accession>A0A024S5W8</accession>
<feature type="transmembrane region" description="Helical" evidence="1">
    <location>
        <begin position="187"/>
        <end position="208"/>
    </location>
</feature>
<feature type="chain" id="PRO_5001533648" description="SMODS and SLOG-associating 2TM effector domain-containing protein" evidence="2">
    <location>
        <begin position="21"/>
        <end position="323"/>
    </location>
</feature>
<keyword evidence="1" id="KW-0812">Transmembrane</keyword>
<keyword evidence="1" id="KW-1133">Transmembrane helix</keyword>
<feature type="signal peptide" evidence="2">
    <location>
        <begin position="1"/>
        <end position="20"/>
    </location>
</feature>
<gene>
    <name evidence="3" type="ORF">M419DRAFT_85933</name>
</gene>
<evidence type="ECO:0000313" key="3">
    <source>
        <dbReference type="EMBL" id="ETR99616.1"/>
    </source>
</evidence>
<dbReference type="EMBL" id="KI911156">
    <property type="protein sequence ID" value="ETR99616.1"/>
    <property type="molecule type" value="Genomic_DNA"/>
</dbReference>
<dbReference type="HOGENOM" id="CLU_997690_0_0_1"/>
<keyword evidence="1" id="KW-0472">Membrane</keyword>
<protein>
    <recommendedName>
        <fullName evidence="5">SMODS and SLOG-associating 2TM effector domain-containing protein</fullName>
    </recommendedName>
</protein>
<dbReference type="AlphaFoldDB" id="A0A024S5W8"/>
<reference evidence="4" key="1">
    <citation type="journal article" date="2013" name="Ind. Biotechnol.">
        <title>Comparative genomics analysis of Trichoderma reesei strains.</title>
        <authorList>
            <person name="Koike H."/>
            <person name="Aerts A."/>
            <person name="LaButti K."/>
            <person name="Grigoriev I.V."/>
            <person name="Baker S.E."/>
        </authorList>
    </citation>
    <scope>NUCLEOTIDE SEQUENCE [LARGE SCALE GENOMIC DNA]</scope>
    <source>
        <strain evidence="4">ATCC 56765 / BCRC 32924 / NRRL 11460 / Rut C-30</strain>
    </source>
</reference>
<organism evidence="3 4">
    <name type="scientific">Hypocrea jecorina (strain ATCC 56765 / BCRC 32924 / NRRL 11460 / Rut C-30)</name>
    <name type="common">Trichoderma reesei</name>
    <dbReference type="NCBI Taxonomy" id="1344414"/>
    <lineage>
        <taxon>Eukaryota</taxon>
        <taxon>Fungi</taxon>
        <taxon>Dikarya</taxon>
        <taxon>Ascomycota</taxon>
        <taxon>Pezizomycotina</taxon>
        <taxon>Sordariomycetes</taxon>
        <taxon>Hypocreomycetidae</taxon>
        <taxon>Hypocreales</taxon>
        <taxon>Hypocreaceae</taxon>
        <taxon>Trichoderma</taxon>
    </lineage>
</organism>
<dbReference type="OrthoDB" id="4897130at2759"/>
<sequence>MFLSSMLSAAVALGTMFAFAAIMDPGALRHVAGTTIAGALWGIVSKLSSNLMGSETVSVILQSRLVQQSYRNTIEQHIGAVLRKAMTSILTNTGFDEQNSVWFDIDDDYRLEDKGRHVFCTYSFKVLPEPGTLPRSVNEGIPPLDLPTYDPSSIHIIEGKEPIAKGKFSSIRKGTVLGLTSGASASLMSLLLGTAGVVLGVIFATMLVKHFTPPKNPERAALQKEFAIELRRHMDRLQYCARDNNIGLEAEVHVAWMSAGGWRSRSVHVQKMASVSRSLSGRLVWADEIVESGVRVRRERRSIADGTASSESYRTSWKSGYGD</sequence>
<proteinExistence type="predicted"/>
<evidence type="ECO:0000313" key="4">
    <source>
        <dbReference type="Proteomes" id="UP000024376"/>
    </source>
</evidence>
<evidence type="ECO:0000256" key="2">
    <source>
        <dbReference type="SAM" id="SignalP"/>
    </source>
</evidence>
<dbReference type="Proteomes" id="UP000024376">
    <property type="component" value="Unassembled WGS sequence"/>
</dbReference>